<dbReference type="Gene3D" id="3.40.190.10">
    <property type="entry name" value="Periplasmic binding protein-like II"/>
    <property type="match status" value="1"/>
</dbReference>
<dbReference type="InterPro" id="IPR006059">
    <property type="entry name" value="SBP"/>
</dbReference>
<evidence type="ECO:0000256" key="1">
    <source>
        <dbReference type="SAM" id="MobiDB-lite"/>
    </source>
</evidence>
<evidence type="ECO:0000256" key="2">
    <source>
        <dbReference type="SAM" id="SignalP"/>
    </source>
</evidence>
<evidence type="ECO:0000313" key="3">
    <source>
        <dbReference type="EMBL" id="SHM33193.1"/>
    </source>
</evidence>
<dbReference type="Pfam" id="PF01547">
    <property type="entry name" value="SBP_bac_1"/>
    <property type="match status" value="1"/>
</dbReference>
<dbReference type="EMBL" id="FRCP01000008">
    <property type="protein sequence ID" value="SHM33193.1"/>
    <property type="molecule type" value="Genomic_DNA"/>
</dbReference>
<accession>A0A1M7HXX9</accession>
<feature type="signal peptide" evidence="2">
    <location>
        <begin position="1"/>
        <end position="22"/>
    </location>
</feature>
<dbReference type="SUPFAM" id="SSF53850">
    <property type="entry name" value="Periplasmic binding protein-like II"/>
    <property type="match status" value="1"/>
</dbReference>
<dbReference type="OrthoDB" id="7918484at2"/>
<keyword evidence="4" id="KW-1185">Reference proteome</keyword>
<organism evidence="3 4">
    <name type="scientific">Anaerosporobacter mobilis DSM 15930</name>
    <dbReference type="NCBI Taxonomy" id="1120996"/>
    <lineage>
        <taxon>Bacteria</taxon>
        <taxon>Bacillati</taxon>
        <taxon>Bacillota</taxon>
        <taxon>Clostridia</taxon>
        <taxon>Lachnospirales</taxon>
        <taxon>Lachnospiraceae</taxon>
        <taxon>Anaerosporobacter</taxon>
    </lineage>
</organism>
<evidence type="ECO:0000313" key="4">
    <source>
        <dbReference type="Proteomes" id="UP000184038"/>
    </source>
</evidence>
<feature type="compositionally biased region" description="Polar residues" evidence="1">
    <location>
        <begin position="35"/>
        <end position="51"/>
    </location>
</feature>
<gene>
    <name evidence="3" type="ORF">SAMN02746066_01642</name>
</gene>
<dbReference type="STRING" id="1120996.SAMN02746066_01642"/>
<name>A0A1M7HXX9_9FIRM</name>
<feature type="region of interest" description="Disordered" evidence="1">
    <location>
        <begin position="25"/>
        <end position="60"/>
    </location>
</feature>
<dbReference type="InterPro" id="IPR050490">
    <property type="entry name" value="Bact_solute-bd_prot1"/>
</dbReference>
<proteinExistence type="predicted"/>
<dbReference type="AlphaFoldDB" id="A0A1M7HXX9"/>
<dbReference type="PROSITE" id="PS51257">
    <property type="entry name" value="PROKAR_LIPOPROTEIN"/>
    <property type="match status" value="1"/>
</dbReference>
<feature type="chain" id="PRO_5039376307" evidence="2">
    <location>
        <begin position="23"/>
        <end position="492"/>
    </location>
</feature>
<keyword evidence="2" id="KW-0732">Signal</keyword>
<protein>
    <submittedName>
        <fullName evidence="3">ABC-type glycerol-3-phosphate transport system, substrate-binding protein</fullName>
    </submittedName>
</protein>
<dbReference type="PANTHER" id="PTHR43649">
    <property type="entry name" value="ARABINOSE-BINDING PROTEIN-RELATED"/>
    <property type="match status" value="1"/>
</dbReference>
<dbReference type="Proteomes" id="UP000184038">
    <property type="component" value="Unassembled WGS sequence"/>
</dbReference>
<sequence length="492" mass="53510">MRKSKKLLSMVLVATMAANLMVGCQKTDKQDGKKNNTNATSTEASDNSTTDTVKEDEPKAEPVSVTLGIWPEDTLTEDIKVYEGYVEALKATNPNVTYKPAYYKYAADTFMPMVQSGNTPTIFETWFTEPQKLIKAGAVADITDELQARGWLDKMNPAIKDILSDENGRVYGVPRDGYALGMMLNVELFEEAGLVDADGYPIYPKTWAELAETAKTIKDKTGSAGLCLLAKDGAGGWHFSNIAWAFGATLSIANDDGTYKANLNSPEAIKAMEYVKSLKWDYDVLTADPTNEDWGTGFTQIGTGNAAMYIGANDAVAQPTQVNGLPVDKLAMCPIPAGDGGQFSLYGGTPYMFSKDATSEEINAALDFLEVMGRAPEVNDNVIAGLKADAQNRVNNGVPVIQPFPSWTNQDYIDAQLAVVKEFQNVDPKMFQSYFDATSSEGLRVEEPGLTQEMYGELTNVLQAVLTDKNADVKALMDTANKNYQSMLDAAQ</sequence>
<dbReference type="PANTHER" id="PTHR43649:SF16">
    <property type="entry name" value="SUGAR-BINDING LIPOPROTEIN"/>
    <property type="match status" value="1"/>
</dbReference>
<reference evidence="3 4" key="1">
    <citation type="submission" date="2016-11" db="EMBL/GenBank/DDBJ databases">
        <authorList>
            <person name="Jaros S."/>
            <person name="Januszkiewicz K."/>
            <person name="Wedrychowicz H."/>
        </authorList>
    </citation>
    <scope>NUCLEOTIDE SEQUENCE [LARGE SCALE GENOMIC DNA]</scope>
    <source>
        <strain evidence="3 4">DSM 15930</strain>
    </source>
</reference>
<dbReference type="RefSeq" id="WP_073285785.1">
    <property type="nucleotide sequence ID" value="NZ_FRCP01000008.1"/>
</dbReference>